<gene>
    <name evidence="1" type="ORF">TRSC58_04507</name>
</gene>
<sequence>MIVWKAETGAELQRHKEAGATVTVVRWRNAPSRIIRSDAPKCQDFSSLLTGYSNGFIKEWTFDTSATAPMTPKWGNKVHKAHVTDLCSDDDVVLSCSTFDGAFLLLQSRGHVAPLVAYGVRLVVLDSYAKNAVVGVDNGSIKIFYYRDYLEGHGQPYVISSFCPHSSGITGLFLQLRDDCTWDRIICAGADGTVVFLDYTRARGARWMRGLNASLVDAIPGGEAILAPSRTSGGICLFNPVDLLHVSRGCELKTSHVVTALRWVESTFKVLVGCENGSIMIFECAMGEPCFPSFHMLEERDVSPYFSRCFVSSQPDGRLAVANLQQGVPGGKGAFLVLDPMGVDLSFSIQPLVPMFPLRSSIFTFTCSEIYDYTVIVQLRDGMMMQYVGDSIRKTLPVLLRTLVKSVLSNVFQKESTGFLLFPSNYVLKCMTTGGGKLNLKLTYAEGTALHQMTFGIEHDCPVICHVFCESEAFNLSGSLSSDEDDVLTLEAIGQGEMAMAILRDNPVVDIIDNDGKYIYRILNTGCVWNCQTSSRRTRSRGFCFDSSTSNTNISYAPASSPSACIASFCAEGHYLAIGYRDGLVQLFDTTQQIIFARFKVHTAMVDCLWSFPKVVVSASVDNALHAGMVLPRVIFDDSSSSSCWSPSEGSLLLRQTSVSVSAVEQ</sequence>
<evidence type="ECO:0000313" key="2">
    <source>
        <dbReference type="Proteomes" id="UP000031737"/>
    </source>
</evidence>
<dbReference type="OrthoDB" id="273067at2759"/>
<dbReference type="EMBL" id="AUPL01004507">
    <property type="protein sequence ID" value="ESL07800.1"/>
    <property type="molecule type" value="Genomic_DNA"/>
</dbReference>
<keyword evidence="2" id="KW-1185">Reference proteome</keyword>
<protein>
    <submittedName>
        <fullName evidence="1">Uncharacterized protein</fullName>
    </submittedName>
</protein>
<reference evidence="1 2" key="1">
    <citation type="submission" date="2013-07" db="EMBL/GenBank/DDBJ databases">
        <authorList>
            <person name="Stoco P.H."/>
            <person name="Wagner G."/>
            <person name="Gerber A."/>
            <person name="Zaha A."/>
            <person name="Thompson C."/>
            <person name="Bartholomeu D.C."/>
            <person name="Luckemeyer D.D."/>
            <person name="Bahia D."/>
            <person name="Loreto E."/>
            <person name="Prestes E.B."/>
            <person name="Lima F.M."/>
            <person name="Rodrigues-Luiz G."/>
            <person name="Vallejo G.A."/>
            <person name="Filho J.F."/>
            <person name="Monteiro K.M."/>
            <person name="Tyler K.M."/>
            <person name="de Almeida L.G."/>
            <person name="Ortiz M.F."/>
            <person name="Siervo M.A."/>
            <person name="de Moraes M.H."/>
            <person name="Cunha O.L."/>
            <person name="Mendonca-Neto R."/>
            <person name="Silva R."/>
            <person name="Teixeira S.M."/>
            <person name="Murta S.M."/>
            <person name="Sincero T.C."/>
            <person name="Mendes T.A."/>
            <person name="Urmenyi T.P."/>
            <person name="Silva V.G."/>
            <person name="da Rocha W.D."/>
            <person name="Andersson B."/>
            <person name="Romanha A.J."/>
            <person name="Steindel M."/>
            <person name="de Vasconcelos A.T."/>
            <person name="Grisard E.C."/>
        </authorList>
    </citation>
    <scope>NUCLEOTIDE SEQUENCE [LARGE SCALE GENOMIC DNA]</scope>
    <source>
        <strain evidence="1 2">SC58</strain>
    </source>
</reference>
<dbReference type="VEuPathDB" id="TriTrypDB:TRSC58_04507"/>
<accession>A0A061J0F7</accession>
<proteinExistence type="predicted"/>
<dbReference type="Gene3D" id="2.130.10.10">
    <property type="entry name" value="YVTN repeat-like/Quinoprotein amine dehydrogenase"/>
    <property type="match status" value="2"/>
</dbReference>
<dbReference type="AlphaFoldDB" id="A0A061J0F7"/>
<dbReference type="InterPro" id="IPR015943">
    <property type="entry name" value="WD40/YVTN_repeat-like_dom_sf"/>
</dbReference>
<dbReference type="SUPFAM" id="SSF50978">
    <property type="entry name" value="WD40 repeat-like"/>
    <property type="match status" value="1"/>
</dbReference>
<dbReference type="Proteomes" id="UP000031737">
    <property type="component" value="Unassembled WGS sequence"/>
</dbReference>
<evidence type="ECO:0000313" key="1">
    <source>
        <dbReference type="EMBL" id="ESL07800.1"/>
    </source>
</evidence>
<organism evidence="1 2">
    <name type="scientific">Trypanosoma rangeli SC58</name>
    <dbReference type="NCBI Taxonomy" id="429131"/>
    <lineage>
        <taxon>Eukaryota</taxon>
        <taxon>Discoba</taxon>
        <taxon>Euglenozoa</taxon>
        <taxon>Kinetoplastea</taxon>
        <taxon>Metakinetoplastina</taxon>
        <taxon>Trypanosomatida</taxon>
        <taxon>Trypanosomatidae</taxon>
        <taxon>Trypanosoma</taxon>
        <taxon>Herpetosoma</taxon>
    </lineage>
</organism>
<comment type="caution">
    <text evidence="1">The sequence shown here is derived from an EMBL/GenBank/DDBJ whole genome shotgun (WGS) entry which is preliminary data.</text>
</comment>
<name>A0A061J0F7_TRYRA</name>
<dbReference type="InterPro" id="IPR036322">
    <property type="entry name" value="WD40_repeat_dom_sf"/>
</dbReference>